<dbReference type="PaxDb" id="2903-EOD15419"/>
<proteinExistence type="predicted"/>
<name>A0A0D3IVY4_EMIH1</name>
<dbReference type="GeneID" id="17261569"/>
<dbReference type="EnsemblProtists" id="EOD15419">
    <property type="protein sequence ID" value="EOD15419"/>
    <property type="gene ID" value="EMIHUDRAFT_103373"/>
</dbReference>
<accession>A0A0D3IVY4</accession>
<dbReference type="RefSeq" id="XP_005767848.1">
    <property type="nucleotide sequence ID" value="XM_005767791.1"/>
</dbReference>
<dbReference type="Proteomes" id="UP000013827">
    <property type="component" value="Unassembled WGS sequence"/>
</dbReference>
<keyword evidence="3" id="KW-1185">Reference proteome</keyword>
<evidence type="ECO:0008006" key="4">
    <source>
        <dbReference type="Google" id="ProtNLM"/>
    </source>
</evidence>
<keyword evidence="1" id="KW-0175">Coiled coil</keyword>
<protein>
    <recommendedName>
        <fullName evidence="4">Centrosomal protein of 162 kDa</fullName>
    </recommendedName>
</protein>
<feature type="coiled-coil region" evidence="1">
    <location>
        <begin position="120"/>
        <end position="147"/>
    </location>
</feature>
<evidence type="ECO:0000313" key="3">
    <source>
        <dbReference type="Proteomes" id="UP000013827"/>
    </source>
</evidence>
<reference evidence="3" key="1">
    <citation type="journal article" date="2013" name="Nature">
        <title>Pan genome of the phytoplankton Emiliania underpins its global distribution.</title>
        <authorList>
            <person name="Read B.A."/>
            <person name="Kegel J."/>
            <person name="Klute M.J."/>
            <person name="Kuo A."/>
            <person name="Lefebvre S.C."/>
            <person name="Maumus F."/>
            <person name="Mayer C."/>
            <person name="Miller J."/>
            <person name="Monier A."/>
            <person name="Salamov A."/>
            <person name="Young J."/>
            <person name="Aguilar M."/>
            <person name="Claverie J.M."/>
            <person name="Frickenhaus S."/>
            <person name="Gonzalez K."/>
            <person name="Herman E.K."/>
            <person name="Lin Y.C."/>
            <person name="Napier J."/>
            <person name="Ogata H."/>
            <person name="Sarno A.F."/>
            <person name="Shmutz J."/>
            <person name="Schroeder D."/>
            <person name="de Vargas C."/>
            <person name="Verret F."/>
            <person name="von Dassow P."/>
            <person name="Valentin K."/>
            <person name="Van de Peer Y."/>
            <person name="Wheeler G."/>
            <person name="Dacks J.B."/>
            <person name="Delwiche C.F."/>
            <person name="Dyhrman S.T."/>
            <person name="Glockner G."/>
            <person name="John U."/>
            <person name="Richards T."/>
            <person name="Worden A.Z."/>
            <person name="Zhang X."/>
            <person name="Grigoriev I.V."/>
            <person name="Allen A.E."/>
            <person name="Bidle K."/>
            <person name="Borodovsky M."/>
            <person name="Bowler C."/>
            <person name="Brownlee C."/>
            <person name="Cock J.M."/>
            <person name="Elias M."/>
            <person name="Gladyshev V.N."/>
            <person name="Groth M."/>
            <person name="Guda C."/>
            <person name="Hadaegh A."/>
            <person name="Iglesias-Rodriguez M.D."/>
            <person name="Jenkins J."/>
            <person name="Jones B.M."/>
            <person name="Lawson T."/>
            <person name="Leese F."/>
            <person name="Lindquist E."/>
            <person name="Lobanov A."/>
            <person name="Lomsadze A."/>
            <person name="Malik S.B."/>
            <person name="Marsh M.E."/>
            <person name="Mackinder L."/>
            <person name="Mock T."/>
            <person name="Mueller-Roeber B."/>
            <person name="Pagarete A."/>
            <person name="Parker M."/>
            <person name="Probert I."/>
            <person name="Quesneville H."/>
            <person name="Raines C."/>
            <person name="Rensing S.A."/>
            <person name="Riano-Pachon D.M."/>
            <person name="Richier S."/>
            <person name="Rokitta S."/>
            <person name="Shiraiwa Y."/>
            <person name="Soanes D.M."/>
            <person name="van der Giezen M."/>
            <person name="Wahlund T.M."/>
            <person name="Williams B."/>
            <person name="Wilson W."/>
            <person name="Wolfe G."/>
            <person name="Wurch L.L."/>
        </authorList>
    </citation>
    <scope>NUCLEOTIDE SEQUENCE</scope>
</reference>
<evidence type="ECO:0000256" key="1">
    <source>
        <dbReference type="SAM" id="Coils"/>
    </source>
</evidence>
<evidence type="ECO:0000313" key="2">
    <source>
        <dbReference type="EnsemblProtists" id="EOD15419"/>
    </source>
</evidence>
<dbReference type="AlphaFoldDB" id="A0A0D3IVY4"/>
<feature type="coiled-coil region" evidence="1">
    <location>
        <begin position="296"/>
        <end position="414"/>
    </location>
</feature>
<dbReference type="eggNOG" id="ENOG502SFHJ">
    <property type="taxonomic scope" value="Eukaryota"/>
</dbReference>
<dbReference type="OMA" id="KSACELR"/>
<sequence>MADPRFDEENAALKARIEQVLTQSEEERASFREQWDSLSAEALRLKEAHDVLHARVASLEQEKEAARVEHGEQRDRWSAQLDAATREFESLREQLIPPADLEAMRLRLVEEAAAPHRTRASDLEAELQRARSDASAARRDADRLRASHDAAALEHAAAAREAQAAHETALAEARAKLDLALAEDAGRFEPAERLRKLQRESAEGRVRLERLLEEVSDLRAENEALRGARDALEASQARRGGEDKAAAWLLGPVLELLDACSAHLRLEAEVRERRAAVDDAQHALASEQAAAEARSADAAAGKARRLEAQRAEALEEAATLRAELHGAVVAKEAAVDEAGRQRRRWEEAEARHAALAAEVEGARREAAESRARAMSLQAAEAEAAGRQDKLGMQLEVATRELARVKAESGALQAALVAKVKAAKRAWAKERQLLRQGEAARLRQVQALRAELERSRRGLPAGGGGGDSAFGEADPVVVTSARLEAHGLDGLVRDEHAVQAEIQQLKRQLLEGI</sequence>
<reference evidence="2" key="2">
    <citation type="submission" date="2024-10" db="UniProtKB">
        <authorList>
            <consortium name="EnsemblProtists"/>
        </authorList>
    </citation>
    <scope>IDENTIFICATION</scope>
</reference>
<dbReference type="KEGG" id="ehx:EMIHUDRAFT_103373"/>
<feature type="coiled-coil region" evidence="1">
    <location>
        <begin position="194"/>
        <end position="238"/>
    </location>
</feature>
<feature type="coiled-coil region" evidence="1">
    <location>
        <begin position="14"/>
        <end position="94"/>
    </location>
</feature>
<organism evidence="2 3">
    <name type="scientific">Emiliania huxleyi (strain CCMP1516)</name>
    <dbReference type="NCBI Taxonomy" id="280463"/>
    <lineage>
        <taxon>Eukaryota</taxon>
        <taxon>Haptista</taxon>
        <taxon>Haptophyta</taxon>
        <taxon>Prymnesiophyceae</taxon>
        <taxon>Isochrysidales</taxon>
        <taxon>Noelaerhabdaceae</taxon>
        <taxon>Emiliania</taxon>
    </lineage>
</organism>
<dbReference type="HOGENOM" id="CLU_532585_0_0_1"/>
<dbReference type="STRING" id="2903.R1E397"/>